<dbReference type="RefSeq" id="WP_012868346.1">
    <property type="nucleotide sequence ID" value="NC_013521.1"/>
</dbReference>
<sequence length="1001" mass="99673">MRLVSRLAAVLAASVVAGGALALPAGAADPAPDRLALSVVGDGATTGNVAVPVALRLLDGDGLVSGTVPLPTTADGDQHALTLGADRDQQGALQQSADHRFVTLAGYDAAPGTADVNATTAPGVLRVVARVAEDGTVDTSTTLADGFSARHVRGAVTDDGSTVWVGGHGGDAPTTKGGVLTLPLGGDAPTAVTTGSSNLNNGRVPVLHDGQLYVSSDRSGFSGVNKVGTGTPTTPSTLELVAAAPAGADIAHDFTFVGEDLLYVAFTEGTGQGLAKYVRDGAGWQHVGTYPGAFWGVTGRVAGDDVVLYAVRGASQGNEAVRLVDQGDTTVDVVHDETIARAGLGEAFRGVAFAPGFVPGDGPVDTGSEQPGIAWDVRVASGSGNVLSAVVGDPTNPVATGTVTDPLGEDVTLTATSGDAAVVPDEGITVTVAPDGTFTVAAVPAAAGRAPLTLTATTTDGRTSTSVLDYWVSTALSDPTATTHVGMSDASAAYDVGDGYFVAGDDDSNQIRLYAPEGGEPVAEFDFHDQVPAGDPSRPADAWDLEAAARIDDVIYWVGSLGNTNSGNVRLARDVVVATRVVGSGAGTTLELVGSTHGIRQALVDWDVSDAHGLGADTFGFDVATQPGWSARGPHSLNVEGAAIAPDGTTLWLAFRSPIITGADGADRATIVGVRDIADVVTGDAPVVIGDPVLLDLDGLAYRDMERTDDGQYLILAGGSDEEGGFAVFGWSGDPADAPVRSAADPVLAGWDGSYEAIVSAPSLVDGTVVRLLKDSGTVDIYGTGTVAQDLPSTELKKFVGHDVDLSFGALFTPKSVTLAAGTTLRAGEPFELLASGYAAGEAVDVVLQSAPVTLLSTSADAAGRLSATAVVPVDVPAGEHTLVISAASGEARLPVTVLAAAPDDGTVTPPPGTETPAESGVPGESSAPGAGGPGGDGAGAGGGAVSGPAAGGAGDGLASTGGDVAEMVALTVLLLLAGGTAVAVRRSRVRVLTDAGTSRQ</sequence>
<dbReference type="AlphaFoldDB" id="D1BE57"/>
<proteinExistence type="predicted"/>
<feature type="chain" id="PRO_5003021428" evidence="2">
    <location>
        <begin position="23"/>
        <end position="1001"/>
    </location>
</feature>
<dbReference type="STRING" id="446469.Sked_33840"/>
<evidence type="ECO:0000256" key="2">
    <source>
        <dbReference type="SAM" id="SignalP"/>
    </source>
</evidence>
<evidence type="ECO:0000313" key="4">
    <source>
        <dbReference type="Proteomes" id="UP000000322"/>
    </source>
</evidence>
<keyword evidence="2" id="KW-0732">Signal</keyword>
<feature type="signal peptide" evidence="2">
    <location>
        <begin position="1"/>
        <end position="22"/>
    </location>
</feature>
<dbReference type="HOGENOM" id="CLU_299544_0_0_11"/>
<dbReference type="OrthoDB" id="9758923at2"/>
<reference evidence="3 4" key="1">
    <citation type="journal article" date="2009" name="Stand. Genomic Sci.">
        <title>Complete genome sequence of Sanguibacter keddieii type strain (ST-74).</title>
        <authorList>
            <person name="Ivanova N."/>
            <person name="Sikorski J."/>
            <person name="Sims D."/>
            <person name="Brettin T."/>
            <person name="Detter J.C."/>
            <person name="Han C."/>
            <person name="Lapidus A."/>
            <person name="Copeland A."/>
            <person name="Glavina Del Rio T."/>
            <person name="Nolan M."/>
            <person name="Chen F."/>
            <person name="Lucas S."/>
            <person name="Tice H."/>
            <person name="Cheng J.F."/>
            <person name="Bruce D."/>
            <person name="Goodwin L."/>
            <person name="Pitluck S."/>
            <person name="Pati A."/>
            <person name="Mavromatis K."/>
            <person name="Chen A."/>
            <person name="Palaniappan K."/>
            <person name="D'haeseleer P."/>
            <person name="Chain P."/>
            <person name="Bristow J."/>
            <person name="Eisen J.A."/>
            <person name="Markowitz V."/>
            <person name="Hugenholtz P."/>
            <person name="Goker M."/>
            <person name="Pukall R."/>
            <person name="Klenk H.P."/>
            <person name="Kyrpides N.C."/>
        </authorList>
    </citation>
    <scope>NUCLEOTIDE SEQUENCE [LARGE SCALE GENOMIC DNA]</scope>
    <source>
        <strain evidence="4">ATCC 51767 / DSM 10542 / NCFB 3025 / ST-74</strain>
    </source>
</reference>
<evidence type="ECO:0000313" key="3">
    <source>
        <dbReference type="EMBL" id="ACZ23278.1"/>
    </source>
</evidence>
<dbReference type="KEGG" id="ske:Sked_33840"/>
<dbReference type="eggNOG" id="COG2374">
    <property type="taxonomic scope" value="Bacteria"/>
</dbReference>
<gene>
    <name evidence="3" type="ordered locus">Sked_33840</name>
</gene>
<dbReference type="EMBL" id="CP001819">
    <property type="protein sequence ID" value="ACZ23278.1"/>
    <property type="molecule type" value="Genomic_DNA"/>
</dbReference>
<evidence type="ECO:0000256" key="1">
    <source>
        <dbReference type="SAM" id="MobiDB-lite"/>
    </source>
</evidence>
<accession>D1BE57</accession>
<dbReference type="Proteomes" id="UP000000322">
    <property type="component" value="Chromosome"/>
</dbReference>
<keyword evidence="4" id="KW-1185">Reference proteome</keyword>
<feature type="region of interest" description="Disordered" evidence="1">
    <location>
        <begin position="902"/>
        <end position="961"/>
    </location>
</feature>
<feature type="compositionally biased region" description="Gly residues" evidence="1">
    <location>
        <begin position="930"/>
        <end position="956"/>
    </location>
</feature>
<protein>
    <submittedName>
        <fullName evidence="3">Uncharacterized protein</fullName>
    </submittedName>
</protein>
<feature type="compositionally biased region" description="Low complexity" evidence="1">
    <location>
        <begin position="915"/>
        <end position="929"/>
    </location>
</feature>
<name>D1BE57_SANKS</name>
<dbReference type="eggNOG" id="COG5492">
    <property type="taxonomic scope" value="Bacteria"/>
</dbReference>
<organism evidence="3 4">
    <name type="scientific">Sanguibacter keddieii (strain ATCC 51767 / DSM 10542 / NCFB 3025 / ST-74)</name>
    <dbReference type="NCBI Taxonomy" id="446469"/>
    <lineage>
        <taxon>Bacteria</taxon>
        <taxon>Bacillati</taxon>
        <taxon>Actinomycetota</taxon>
        <taxon>Actinomycetes</taxon>
        <taxon>Micrococcales</taxon>
        <taxon>Sanguibacteraceae</taxon>
        <taxon>Sanguibacter</taxon>
    </lineage>
</organism>